<protein>
    <submittedName>
        <fullName evidence="1">Uncharacterized protein</fullName>
    </submittedName>
</protein>
<gene>
    <name evidence="1" type="ORF">SRAS04492_LOCUS2019</name>
</gene>
<sequence>MTQVVSQSLYKRDYTPGYAGHVPSKMERFGATAGQIKREILADQGKHPILLEALKEKNDELRFYSQNYTPQLDKNKQIYGNLSMFAKNWVCGPNHEIRNQRVPGYTGHVKGLISENLFSDTFGNTTTKTIARKHSVGHDLGPRERFLSHNTSQFKAKNFRRFIERPEMQPVKDYEDYSRFINDTYNDDKVDLLNQSVKLEGKRGSFAKKSQNPILSLRVQADISSPASAHITRRGFQTTKFGGPRRLSSVITGAVTDTEKLLGATFNEFDVKPRLLESKLAQRDDFRNLSNGFKQAFAMDKSDKKMILPIAGYGGHKRGDRSHNFFGKSFRECSIQSKKLQRHLRTPSRS</sequence>
<proteinExistence type="predicted"/>
<dbReference type="AlphaFoldDB" id="A0A7S3CJQ4"/>
<dbReference type="EMBL" id="HBIA01003832">
    <property type="protein sequence ID" value="CAE0230232.1"/>
    <property type="molecule type" value="Transcribed_RNA"/>
</dbReference>
<accession>A0A7S3CJQ4</accession>
<name>A0A7S3CJQ4_9SPIT</name>
<organism evidence="1">
    <name type="scientific">Strombidium rassoulzadegani</name>
    <dbReference type="NCBI Taxonomy" id="1082188"/>
    <lineage>
        <taxon>Eukaryota</taxon>
        <taxon>Sar</taxon>
        <taxon>Alveolata</taxon>
        <taxon>Ciliophora</taxon>
        <taxon>Intramacronucleata</taxon>
        <taxon>Spirotrichea</taxon>
        <taxon>Oligotrichia</taxon>
        <taxon>Strombidiidae</taxon>
        <taxon>Strombidium</taxon>
    </lineage>
</organism>
<evidence type="ECO:0000313" key="1">
    <source>
        <dbReference type="EMBL" id="CAE0230232.1"/>
    </source>
</evidence>
<reference evidence="1" key="1">
    <citation type="submission" date="2021-01" db="EMBL/GenBank/DDBJ databases">
        <authorList>
            <person name="Corre E."/>
            <person name="Pelletier E."/>
            <person name="Niang G."/>
            <person name="Scheremetjew M."/>
            <person name="Finn R."/>
            <person name="Kale V."/>
            <person name="Holt S."/>
            <person name="Cochrane G."/>
            <person name="Meng A."/>
            <person name="Brown T."/>
            <person name="Cohen L."/>
        </authorList>
    </citation>
    <scope>NUCLEOTIDE SEQUENCE</scope>
    <source>
        <strain evidence="1">Ras09</strain>
    </source>
</reference>